<evidence type="ECO:0008006" key="4">
    <source>
        <dbReference type="Google" id="ProtNLM"/>
    </source>
</evidence>
<reference evidence="2 3" key="1">
    <citation type="submission" date="2024-08" db="EMBL/GenBank/DDBJ databases">
        <title>Halobellus sp. MBLA0158 whole genome sequence.</title>
        <authorList>
            <person name="Hwang C.Y."/>
            <person name="Cho E.-S."/>
            <person name="Seo M.-J."/>
        </authorList>
    </citation>
    <scope>NUCLEOTIDE SEQUENCE [LARGE SCALE GENOMIC DNA]</scope>
    <source>
        <strain evidence="2 3">MBLA0158</strain>
    </source>
</reference>
<dbReference type="Proteomes" id="UP001570511">
    <property type="component" value="Unassembled WGS sequence"/>
</dbReference>
<gene>
    <name evidence="2" type="ORF">OS889_02465</name>
</gene>
<dbReference type="EMBL" id="JBGNYA010000001">
    <property type="protein sequence ID" value="MFA1609869.1"/>
    <property type="molecule type" value="Genomic_DNA"/>
</dbReference>
<comment type="caution">
    <text evidence="2">The sequence shown here is derived from an EMBL/GenBank/DDBJ whole genome shotgun (WGS) entry which is preliminary data.</text>
</comment>
<evidence type="ECO:0000256" key="1">
    <source>
        <dbReference type="SAM" id="MobiDB-lite"/>
    </source>
</evidence>
<name>A0ABD5MBA1_9EURY</name>
<organism evidence="2 3">
    <name type="scientific">Halobellus rubicundus</name>
    <dbReference type="NCBI Taxonomy" id="2996466"/>
    <lineage>
        <taxon>Archaea</taxon>
        <taxon>Methanobacteriati</taxon>
        <taxon>Methanobacteriota</taxon>
        <taxon>Stenosarchaea group</taxon>
        <taxon>Halobacteria</taxon>
        <taxon>Halobacteriales</taxon>
        <taxon>Haloferacaceae</taxon>
        <taxon>Halobellus</taxon>
    </lineage>
</organism>
<accession>A0ABD5MBA1</accession>
<protein>
    <recommendedName>
        <fullName evidence="4">Transposase</fullName>
    </recommendedName>
</protein>
<proteinExistence type="predicted"/>
<evidence type="ECO:0000313" key="3">
    <source>
        <dbReference type="Proteomes" id="UP001570511"/>
    </source>
</evidence>
<keyword evidence="3" id="KW-1185">Reference proteome</keyword>
<dbReference type="RefSeq" id="WP_372386962.1">
    <property type="nucleotide sequence ID" value="NZ_JBGNYA010000001.1"/>
</dbReference>
<dbReference type="AlphaFoldDB" id="A0ABD5MBA1"/>
<sequence length="103" mass="11974">MNPNKSHDERQVYRPRPNDEQNEPMSKEKPGFHYVKHHGYAHEDFAEQGKVTHFNGIRVVDESESGESEEFDDFDKLHSSHWTVNYASSARLSDGTILYEGHQ</sequence>
<feature type="region of interest" description="Disordered" evidence="1">
    <location>
        <begin position="1"/>
        <end position="31"/>
    </location>
</feature>
<evidence type="ECO:0000313" key="2">
    <source>
        <dbReference type="EMBL" id="MFA1609869.1"/>
    </source>
</evidence>